<organism evidence="2 3">
    <name type="scientific">Alternaria panax</name>
    <dbReference type="NCBI Taxonomy" id="48097"/>
    <lineage>
        <taxon>Eukaryota</taxon>
        <taxon>Fungi</taxon>
        <taxon>Dikarya</taxon>
        <taxon>Ascomycota</taxon>
        <taxon>Pezizomycotina</taxon>
        <taxon>Dothideomycetes</taxon>
        <taxon>Pleosporomycetidae</taxon>
        <taxon>Pleosporales</taxon>
        <taxon>Pleosporineae</taxon>
        <taxon>Pleosporaceae</taxon>
        <taxon>Alternaria</taxon>
        <taxon>Alternaria sect. Panax</taxon>
    </lineage>
</organism>
<dbReference type="EMBL" id="JAANER010000003">
    <property type="protein sequence ID" value="KAG9192445.1"/>
    <property type="molecule type" value="Genomic_DNA"/>
</dbReference>
<protein>
    <submittedName>
        <fullName evidence="2">Uncharacterized protein</fullName>
    </submittedName>
</protein>
<sequence>MYPDHLPVLSDEIYGDPTNPQNMINGKKTRKGSSLYESRPSKATHATESENDETAKASTGEPFAKPASPAKTPATSRTEKGCAPEEDSAYLTPKDRGGRGARSHNKEDNANSFEAETSPGDIRWGRSSSRQTLPANR</sequence>
<dbReference type="AlphaFoldDB" id="A0AAD4NT28"/>
<proteinExistence type="predicted"/>
<reference evidence="2" key="1">
    <citation type="submission" date="2021-07" db="EMBL/GenBank/DDBJ databases">
        <title>Genome Resource of American Ginseng Black Spot Pathogen Alternaria panax.</title>
        <authorList>
            <person name="Qiu C."/>
            <person name="Wang W."/>
            <person name="Liu Z."/>
        </authorList>
    </citation>
    <scope>NUCLEOTIDE SEQUENCE</scope>
    <source>
        <strain evidence="2">BNCC115425</strain>
    </source>
</reference>
<gene>
    <name evidence="2" type="ORF">G6011_11179</name>
</gene>
<feature type="compositionally biased region" description="Basic and acidic residues" evidence="1">
    <location>
        <begin position="93"/>
        <end position="109"/>
    </location>
</feature>
<comment type="caution">
    <text evidence="2">The sequence shown here is derived from an EMBL/GenBank/DDBJ whole genome shotgun (WGS) entry which is preliminary data.</text>
</comment>
<evidence type="ECO:0000313" key="3">
    <source>
        <dbReference type="Proteomes" id="UP001199106"/>
    </source>
</evidence>
<accession>A0AAD4NT28</accession>
<keyword evidence="3" id="KW-1185">Reference proteome</keyword>
<feature type="compositionally biased region" description="Polar residues" evidence="1">
    <location>
        <begin position="126"/>
        <end position="137"/>
    </location>
</feature>
<evidence type="ECO:0000256" key="1">
    <source>
        <dbReference type="SAM" id="MobiDB-lite"/>
    </source>
</evidence>
<evidence type="ECO:0000313" key="2">
    <source>
        <dbReference type="EMBL" id="KAG9192445.1"/>
    </source>
</evidence>
<name>A0AAD4NT28_9PLEO</name>
<feature type="region of interest" description="Disordered" evidence="1">
    <location>
        <begin position="1"/>
        <end position="137"/>
    </location>
</feature>
<dbReference type="Proteomes" id="UP001199106">
    <property type="component" value="Unassembled WGS sequence"/>
</dbReference>
<feature type="compositionally biased region" description="Low complexity" evidence="1">
    <location>
        <begin position="62"/>
        <end position="76"/>
    </location>
</feature>